<evidence type="ECO:0000259" key="6">
    <source>
        <dbReference type="Pfam" id="PF00326"/>
    </source>
</evidence>
<dbReference type="InterPro" id="IPR023302">
    <property type="entry name" value="Pept_S9A_N"/>
</dbReference>
<evidence type="ECO:0000256" key="3">
    <source>
        <dbReference type="ARBA" id="ARBA00022801"/>
    </source>
</evidence>
<evidence type="ECO:0000256" key="2">
    <source>
        <dbReference type="ARBA" id="ARBA00022670"/>
    </source>
</evidence>
<dbReference type="EMBL" id="JAGSOY010000036">
    <property type="protein sequence ID" value="MBU2712377.1"/>
    <property type="molecule type" value="Genomic_DNA"/>
</dbReference>
<dbReference type="InterPro" id="IPR051543">
    <property type="entry name" value="Serine_Peptidase_S9A"/>
</dbReference>
<feature type="region of interest" description="Disordered" evidence="5">
    <location>
        <begin position="1"/>
        <end position="20"/>
    </location>
</feature>
<comment type="similarity">
    <text evidence="1">Belongs to the peptidase S9A family.</text>
</comment>
<dbReference type="SUPFAM" id="SSF53474">
    <property type="entry name" value="alpha/beta-Hydrolases"/>
    <property type="match status" value="1"/>
</dbReference>
<dbReference type="InterPro" id="IPR002470">
    <property type="entry name" value="Peptidase_S9A"/>
</dbReference>
<dbReference type="Proteomes" id="UP000690515">
    <property type="component" value="Unassembled WGS sequence"/>
</dbReference>
<dbReference type="Pfam" id="PF00326">
    <property type="entry name" value="Peptidase_S9"/>
    <property type="match status" value="1"/>
</dbReference>
<accession>A0ABS5ZH95</accession>
<feature type="domain" description="Peptidase S9 prolyl oligopeptidase catalytic" evidence="6">
    <location>
        <begin position="469"/>
        <end position="684"/>
    </location>
</feature>
<sequence>MQTRQQIIPPQAKREDYYHTHPTDPRFDPYHWLKQTTSQDTQAYLNAENDYASRQMADSEALQTLIYQQSLARIIENDRSAAYTWGPYQYFSESRQGFEYAFYYRQHKQQPPPELLLDGNQVAAPYDYCEIGSLAISPDHQFLVYSLDTTGDEQYQLIIKNLLTQEEIALPHTHTSGEVTWTMDAKGFYYTTLNHLQRTDKLFYHCLGSNIVDDPLLFTEDDEQFYVSVYRSQSDHLIFIETSSQESTEVFFLPADSFHGPKQFNQQLCCIAPRQADHEYYVDHNGQQLIIMTNDQHENYRLVSAECNQPQPAHWHPLIPHQADTTLEDYLVFRHHIAILSRTKDLLQLSIWHNGELSPVNFTDPVAQINFGDNVSIDAQQLRIHYETFIQPEQILDINLNTHYKTCIKTQQVKGGYHPEHYRCQRMYVTAGDGEQIPLTLIGKQQTWDHPAPMLLQVYGAYGHSLDPEFSISRLNLLDRGMLIGFAHVRGGGDCGEHWYRQGKQQNKVNTFTDFIQCVEYLFKARYTNPKQLMIIGRSAGGMAVGYALNNAPQKFKGAIMDVPFVDCLNTMLDESLPLTIAEYDEWGNPASPEVYRLIKSYAPYENIKSQAYPTLLVQAGFHDTRVHIWEPAKWVAALRYHNTGDQPIIFKTSFAAGHGGASGRYQALQEMAFEQAFILKTLQLDKKT</sequence>
<reference evidence="8 9" key="1">
    <citation type="submission" date="2021-04" db="EMBL/GenBank/DDBJ databases">
        <authorList>
            <person name="Pira H."/>
            <person name="Risdian C."/>
            <person name="Wink J."/>
        </authorList>
    </citation>
    <scope>NUCLEOTIDE SEQUENCE [LARGE SCALE GENOMIC DNA]</scope>
    <source>
        <strain evidence="8 9">WH53</strain>
    </source>
</reference>
<name>A0ABS5ZH95_9GAMM</name>
<evidence type="ECO:0000259" key="7">
    <source>
        <dbReference type="Pfam" id="PF02897"/>
    </source>
</evidence>
<evidence type="ECO:0000256" key="4">
    <source>
        <dbReference type="ARBA" id="ARBA00022825"/>
    </source>
</evidence>
<keyword evidence="4" id="KW-0720">Serine protease</keyword>
<evidence type="ECO:0000256" key="1">
    <source>
        <dbReference type="ARBA" id="ARBA00005228"/>
    </source>
</evidence>
<comment type="caution">
    <text evidence="8">The sequence shown here is derived from an EMBL/GenBank/DDBJ whole genome shotgun (WGS) entry which is preliminary data.</text>
</comment>
<dbReference type="PANTHER" id="PTHR11757">
    <property type="entry name" value="PROTEASE FAMILY S9A OLIGOPEPTIDASE"/>
    <property type="match status" value="1"/>
</dbReference>
<evidence type="ECO:0000313" key="8">
    <source>
        <dbReference type="EMBL" id="MBU2712377.1"/>
    </source>
</evidence>
<dbReference type="InterPro" id="IPR029058">
    <property type="entry name" value="AB_hydrolase_fold"/>
</dbReference>
<dbReference type="Gene3D" id="2.130.10.120">
    <property type="entry name" value="Prolyl oligopeptidase, N-terminal domain"/>
    <property type="match status" value="1"/>
</dbReference>
<dbReference type="Gene3D" id="3.40.50.1820">
    <property type="entry name" value="alpha/beta hydrolase"/>
    <property type="match status" value="1"/>
</dbReference>
<evidence type="ECO:0000256" key="5">
    <source>
        <dbReference type="SAM" id="MobiDB-lite"/>
    </source>
</evidence>
<organism evidence="8 9">
    <name type="scientific">Zooshikella harenae</name>
    <dbReference type="NCBI Taxonomy" id="2827238"/>
    <lineage>
        <taxon>Bacteria</taxon>
        <taxon>Pseudomonadati</taxon>
        <taxon>Pseudomonadota</taxon>
        <taxon>Gammaproteobacteria</taxon>
        <taxon>Oceanospirillales</taxon>
        <taxon>Zooshikellaceae</taxon>
        <taxon>Zooshikella</taxon>
    </lineage>
</organism>
<dbReference type="RefSeq" id="WP_215820600.1">
    <property type="nucleotide sequence ID" value="NZ_JAGSOY010000036.1"/>
</dbReference>
<keyword evidence="3" id="KW-0378">Hydrolase</keyword>
<dbReference type="SUPFAM" id="SSF50993">
    <property type="entry name" value="Peptidase/esterase 'gauge' domain"/>
    <property type="match status" value="1"/>
</dbReference>
<gene>
    <name evidence="8" type="ORF">KCG35_15025</name>
</gene>
<feature type="domain" description="Peptidase S9A N-terminal" evidence="7">
    <location>
        <begin position="9"/>
        <end position="410"/>
    </location>
</feature>
<dbReference type="PANTHER" id="PTHR11757:SF19">
    <property type="entry name" value="PROLYL ENDOPEPTIDASE-LIKE"/>
    <property type="match status" value="1"/>
</dbReference>
<dbReference type="InterPro" id="IPR001375">
    <property type="entry name" value="Peptidase_S9_cat"/>
</dbReference>
<keyword evidence="9" id="KW-1185">Reference proteome</keyword>
<proteinExistence type="inferred from homology"/>
<evidence type="ECO:0000313" key="9">
    <source>
        <dbReference type="Proteomes" id="UP000690515"/>
    </source>
</evidence>
<protein>
    <submittedName>
        <fullName evidence="8">S9 family peptidase</fullName>
    </submittedName>
</protein>
<dbReference type="Pfam" id="PF02897">
    <property type="entry name" value="Peptidase_S9_N"/>
    <property type="match status" value="1"/>
</dbReference>
<dbReference type="PRINTS" id="PR00862">
    <property type="entry name" value="PROLIGOPTASE"/>
</dbReference>
<keyword evidence="2" id="KW-0645">Protease</keyword>